<dbReference type="Pfam" id="PF00482">
    <property type="entry name" value="T2SSF"/>
    <property type="match status" value="1"/>
</dbReference>
<accession>A0A8T4L7C7</accession>
<keyword evidence="2" id="KW-1003">Cell membrane</keyword>
<dbReference type="GO" id="GO:0005886">
    <property type="term" value="C:plasma membrane"/>
    <property type="evidence" value="ECO:0007669"/>
    <property type="project" value="UniProtKB-SubCell"/>
</dbReference>
<keyword evidence="4 6" id="KW-1133">Transmembrane helix</keyword>
<evidence type="ECO:0000259" key="7">
    <source>
        <dbReference type="Pfam" id="PF00482"/>
    </source>
</evidence>
<reference evidence="8" key="2">
    <citation type="submission" date="2021-05" db="EMBL/GenBank/DDBJ databases">
        <title>Protein family content uncovers lineage relationships and bacterial pathway maintenance mechanisms in DPANN archaea.</title>
        <authorList>
            <person name="Castelle C.J."/>
            <person name="Meheust R."/>
            <person name="Jaffe A.L."/>
            <person name="Seitz K."/>
            <person name="Gong X."/>
            <person name="Baker B.J."/>
            <person name="Banfield J.F."/>
        </authorList>
    </citation>
    <scope>NUCLEOTIDE SEQUENCE</scope>
    <source>
        <strain evidence="8">RIFCSPLOWO2_01_FULL_AR10_48_17</strain>
    </source>
</reference>
<feature type="transmembrane region" description="Helical" evidence="6">
    <location>
        <begin position="278"/>
        <end position="296"/>
    </location>
</feature>
<protein>
    <submittedName>
        <fullName evidence="8">Type II secretion system F family protein</fullName>
    </submittedName>
</protein>
<comment type="subcellular location">
    <subcellularLocation>
        <location evidence="1">Cell membrane</location>
        <topology evidence="1">Multi-pass membrane protein</topology>
    </subcellularLocation>
</comment>
<feature type="transmembrane region" description="Helical" evidence="6">
    <location>
        <begin position="52"/>
        <end position="76"/>
    </location>
</feature>
<gene>
    <name evidence="8" type="ORF">J4215_02495</name>
</gene>
<evidence type="ECO:0000256" key="4">
    <source>
        <dbReference type="ARBA" id="ARBA00022989"/>
    </source>
</evidence>
<evidence type="ECO:0000256" key="2">
    <source>
        <dbReference type="ARBA" id="ARBA00022475"/>
    </source>
</evidence>
<reference evidence="8" key="1">
    <citation type="submission" date="2021-03" db="EMBL/GenBank/DDBJ databases">
        <authorList>
            <person name="Jaffe A."/>
        </authorList>
    </citation>
    <scope>NUCLEOTIDE SEQUENCE</scope>
    <source>
        <strain evidence="8">RIFCSPLOWO2_01_FULL_AR10_48_17</strain>
    </source>
</reference>
<dbReference type="EMBL" id="JAGVWC010000009">
    <property type="protein sequence ID" value="MBS3061429.1"/>
    <property type="molecule type" value="Genomic_DNA"/>
</dbReference>
<evidence type="ECO:0000313" key="8">
    <source>
        <dbReference type="EMBL" id="MBS3061429.1"/>
    </source>
</evidence>
<dbReference type="PANTHER" id="PTHR35402">
    <property type="entry name" value="INTEGRAL MEMBRANE PROTEIN-RELATED"/>
    <property type="match status" value="1"/>
</dbReference>
<evidence type="ECO:0000256" key="6">
    <source>
        <dbReference type="SAM" id="Phobius"/>
    </source>
</evidence>
<dbReference type="Proteomes" id="UP000675968">
    <property type="component" value="Unassembled WGS sequence"/>
</dbReference>
<organism evidence="8 9">
    <name type="scientific">Candidatus Iainarchaeum sp</name>
    <dbReference type="NCBI Taxonomy" id="3101447"/>
    <lineage>
        <taxon>Archaea</taxon>
        <taxon>Candidatus Iainarchaeota</taxon>
        <taxon>Candidatus Iainarchaeia</taxon>
        <taxon>Candidatus Iainarchaeales</taxon>
        <taxon>Candidatus Iainarchaeaceae</taxon>
        <taxon>Candidatus Iainarchaeum</taxon>
    </lineage>
</organism>
<keyword evidence="3 6" id="KW-0812">Transmembrane</keyword>
<keyword evidence="5 6" id="KW-0472">Membrane</keyword>
<dbReference type="PANTHER" id="PTHR35402:SF1">
    <property type="entry name" value="TYPE II SECRETION SYSTEM PROTEIN GSPF DOMAIN-CONTAINING PROTEIN"/>
    <property type="match status" value="1"/>
</dbReference>
<sequence>MDSRIVTRKLETLLVACESPQTAGVFLDRSIREGAAAAAAGVVALWVLQTPMFYITCAGAGLFFLPAFFRFLFLLVESDRRRKQREEMVPDLLLQASVFPPGTPIMKLISYCARSDFGFLGAEFFRAVTEIERGASVESALGAVSRRCKSPSVDRAVHLIVLGYSTGCDLSETFRQTAEDLLETQSILRERSALLWVEKYTILVAGGVVVPVVLGLLSGLSADLDVSAFSTLEIGASSVDRKSLSEMAGIGTWIYLIEYGVLASFFVAIQEGRWKRGVLYAAVLVPLGLAGFWLAAGW</sequence>
<feature type="domain" description="Type II secretion system protein GspF" evidence="7">
    <location>
        <begin position="102"/>
        <end position="216"/>
    </location>
</feature>
<dbReference type="AlphaFoldDB" id="A0A8T4L7C7"/>
<dbReference type="InterPro" id="IPR056569">
    <property type="entry name" value="ArlJ-like"/>
</dbReference>
<comment type="caution">
    <text evidence="8">The sequence shown here is derived from an EMBL/GenBank/DDBJ whole genome shotgun (WGS) entry which is preliminary data.</text>
</comment>
<evidence type="ECO:0000256" key="5">
    <source>
        <dbReference type="ARBA" id="ARBA00023136"/>
    </source>
</evidence>
<dbReference type="InterPro" id="IPR018076">
    <property type="entry name" value="T2SS_GspF_dom"/>
</dbReference>
<name>A0A8T4L7C7_9ARCH</name>
<evidence type="ECO:0000256" key="1">
    <source>
        <dbReference type="ARBA" id="ARBA00004651"/>
    </source>
</evidence>
<feature type="transmembrane region" description="Helical" evidence="6">
    <location>
        <begin position="200"/>
        <end position="222"/>
    </location>
</feature>
<evidence type="ECO:0000313" key="9">
    <source>
        <dbReference type="Proteomes" id="UP000675968"/>
    </source>
</evidence>
<evidence type="ECO:0000256" key="3">
    <source>
        <dbReference type="ARBA" id="ARBA00022692"/>
    </source>
</evidence>
<proteinExistence type="predicted"/>
<feature type="transmembrane region" description="Helical" evidence="6">
    <location>
        <begin position="250"/>
        <end position="269"/>
    </location>
</feature>